<comment type="caution">
    <text evidence="2">The sequence shown here is derived from an EMBL/GenBank/DDBJ whole genome shotgun (WGS) entry which is preliminary data.</text>
</comment>
<evidence type="ECO:0000313" key="2">
    <source>
        <dbReference type="EMBL" id="EAU42707.1"/>
    </source>
</evidence>
<dbReference type="RefSeq" id="WP_007066681.1">
    <property type="nucleotide sequence ID" value="NZ_DS022272.1"/>
</dbReference>
<feature type="signal peptide" evidence="1">
    <location>
        <begin position="1"/>
        <end position="21"/>
    </location>
</feature>
<reference evidence="2 3" key="1">
    <citation type="journal article" date="2010" name="J. Bacteriol.">
        <title>Genome sequence of Fulvimarina pelagi HTCC2506T, a Mn(II)-oxidizing alphaproteobacterium possessing an aerobic anoxygenic photosynthetic gene cluster and Xanthorhodopsin.</title>
        <authorList>
            <person name="Kang I."/>
            <person name="Oh H.M."/>
            <person name="Lim S.I."/>
            <person name="Ferriera S."/>
            <person name="Giovannoni S.J."/>
            <person name="Cho J.C."/>
        </authorList>
    </citation>
    <scope>NUCLEOTIDE SEQUENCE [LARGE SCALE GENOMIC DNA]</scope>
    <source>
        <strain evidence="2 3">HTCC2506</strain>
    </source>
</reference>
<gene>
    <name evidence="2" type="ORF">FP2506_07696</name>
</gene>
<protein>
    <recommendedName>
        <fullName evidence="4">SH3b domain-containing protein</fullName>
    </recommendedName>
</protein>
<accession>Q0G6K7</accession>
<organism evidence="2 3">
    <name type="scientific">Fulvimarina pelagi HTCC2506</name>
    <dbReference type="NCBI Taxonomy" id="314231"/>
    <lineage>
        <taxon>Bacteria</taxon>
        <taxon>Pseudomonadati</taxon>
        <taxon>Pseudomonadota</taxon>
        <taxon>Alphaproteobacteria</taxon>
        <taxon>Hyphomicrobiales</taxon>
        <taxon>Aurantimonadaceae</taxon>
        <taxon>Fulvimarina</taxon>
    </lineage>
</organism>
<sequence length="111" mass="12066">MQSLPLACLLATTVGIPFASAQQIVVPSNRTTEVETGCLVRGLDPNGDGFLALRSGPGTGYPQIGSLRNGDAAYIKAPPKERWLYVENGAINGRETTFRGWIYDAWCEFYP</sequence>
<name>Q0G6K7_9HYPH</name>
<keyword evidence="3" id="KW-1185">Reference proteome</keyword>
<dbReference type="HOGENOM" id="CLU_2258756_0_0_5"/>
<evidence type="ECO:0000313" key="3">
    <source>
        <dbReference type="Proteomes" id="UP000004310"/>
    </source>
</evidence>
<dbReference type="Proteomes" id="UP000004310">
    <property type="component" value="Unassembled WGS sequence"/>
</dbReference>
<dbReference type="Gene3D" id="2.30.30.40">
    <property type="entry name" value="SH3 Domains"/>
    <property type="match status" value="1"/>
</dbReference>
<dbReference type="AlphaFoldDB" id="Q0G6K7"/>
<evidence type="ECO:0000256" key="1">
    <source>
        <dbReference type="SAM" id="SignalP"/>
    </source>
</evidence>
<proteinExistence type="predicted"/>
<keyword evidence="1" id="KW-0732">Signal</keyword>
<dbReference type="eggNOG" id="ENOG5032TIG">
    <property type="taxonomic scope" value="Bacteria"/>
</dbReference>
<evidence type="ECO:0008006" key="4">
    <source>
        <dbReference type="Google" id="ProtNLM"/>
    </source>
</evidence>
<dbReference type="STRING" id="217511.GCA_001463845_00313"/>
<dbReference type="EMBL" id="AATP01000001">
    <property type="protein sequence ID" value="EAU42707.1"/>
    <property type="molecule type" value="Genomic_DNA"/>
</dbReference>
<feature type="chain" id="PRO_5004172277" description="SH3b domain-containing protein" evidence="1">
    <location>
        <begin position="22"/>
        <end position="111"/>
    </location>
</feature>